<keyword evidence="2 6" id="KW-0812">Transmembrane</keyword>
<evidence type="ECO:0000256" key="6">
    <source>
        <dbReference type="SAM" id="Phobius"/>
    </source>
</evidence>
<keyword evidence="4 6" id="KW-0472">Membrane</keyword>
<evidence type="ECO:0000313" key="7">
    <source>
        <dbReference type="Ensembl" id="ENSPNAP00000041460.1"/>
    </source>
</evidence>
<feature type="region of interest" description="Disordered" evidence="5">
    <location>
        <begin position="1"/>
        <end position="71"/>
    </location>
</feature>
<protein>
    <submittedName>
        <fullName evidence="7">Angiotensin II receptor-associated protein</fullName>
    </submittedName>
</protein>
<evidence type="ECO:0000256" key="1">
    <source>
        <dbReference type="ARBA" id="ARBA00004141"/>
    </source>
</evidence>
<evidence type="ECO:0000313" key="8">
    <source>
        <dbReference type="Proteomes" id="UP001501920"/>
    </source>
</evidence>
<feature type="compositionally biased region" description="Basic and acidic residues" evidence="5">
    <location>
        <begin position="252"/>
        <end position="261"/>
    </location>
</feature>
<dbReference type="PANTHER" id="PTHR16521">
    <property type="entry name" value="TYPE-1 ANGIOTENSIN II RECEPTOR-ASSOCIATED PROTEIN"/>
    <property type="match status" value="1"/>
</dbReference>
<dbReference type="PANTHER" id="PTHR16521:SF3">
    <property type="entry name" value="TYPE-1 ANGIOTENSIN II RECEPTOR-ASSOCIATED PROTEIN"/>
    <property type="match status" value="1"/>
</dbReference>
<dbReference type="GO" id="GO:0005886">
    <property type="term" value="C:plasma membrane"/>
    <property type="evidence" value="ECO:0007669"/>
    <property type="project" value="TreeGrafter"/>
</dbReference>
<feature type="compositionally biased region" description="Basic and acidic residues" evidence="5">
    <location>
        <begin position="57"/>
        <end position="71"/>
    </location>
</feature>
<dbReference type="AlphaFoldDB" id="A0AAR2IP47"/>
<name>A0AAR2IP47_PYGNA</name>
<reference evidence="7" key="3">
    <citation type="submission" date="2025-09" db="UniProtKB">
        <authorList>
            <consortium name="Ensembl"/>
        </authorList>
    </citation>
    <scope>IDENTIFICATION</scope>
</reference>
<reference evidence="7 8" key="1">
    <citation type="submission" date="2020-10" db="EMBL/GenBank/DDBJ databases">
        <title>Pygocentrus nattereri (red-bellied piranha) genome, fPygNat1, primary haplotype.</title>
        <authorList>
            <person name="Myers G."/>
            <person name="Meyer A."/>
            <person name="Karagic N."/>
            <person name="Pippel M."/>
            <person name="Winkler S."/>
            <person name="Tracey A."/>
            <person name="Wood J."/>
            <person name="Formenti G."/>
            <person name="Howe K."/>
            <person name="Fedrigo O."/>
            <person name="Jarvis E.D."/>
        </authorList>
    </citation>
    <scope>NUCLEOTIDE SEQUENCE [LARGE SCALE GENOMIC DNA]</scope>
</reference>
<comment type="subcellular location">
    <subcellularLocation>
        <location evidence="1">Membrane</location>
        <topology evidence="1">Multi-pass membrane protein</topology>
    </subcellularLocation>
</comment>
<dbReference type="Proteomes" id="UP001501920">
    <property type="component" value="Chromosome 21"/>
</dbReference>
<dbReference type="GO" id="GO:0008217">
    <property type="term" value="P:regulation of blood pressure"/>
    <property type="evidence" value="ECO:0007669"/>
    <property type="project" value="TreeGrafter"/>
</dbReference>
<reference evidence="7" key="2">
    <citation type="submission" date="2025-08" db="UniProtKB">
        <authorList>
            <consortium name="Ensembl"/>
        </authorList>
    </citation>
    <scope>IDENTIFICATION</scope>
</reference>
<dbReference type="SMART" id="SM00805">
    <property type="entry name" value="AGTRAP"/>
    <property type="match status" value="1"/>
</dbReference>
<feature type="compositionally biased region" description="Polar residues" evidence="5">
    <location>
        <begin position="122"/>
        <end position="134"/>
    </location>
</feature>
<organism evidence="7 8">
    <name type="scientific">Pygocentrus nattereri</name>
    <name type="common">Red-bellied piranha</name>
    <dbReference type="NCBI Taxonomy" id="42514"/>
    <lineage>
        <taxon>Eukaryota</taxon>
        <taxon>Metazoa</taxon>
        <taxon>Chordata</taxon>
        <taxon>Craniata</taxon>
        <taxon>Vertebrata</taxon>
        <taxon>Euteleostomi</taxon>
        <taxon>Actinopterygii</taxon>
        <taxon>Neopterygii</taxon>
        <taxon>Teleostei</taxon>
        <taxon>Ostariophysi</taxon>
        <taxon>Characiformes</taxon>
        <taxon>Characoidei</taxon>
        <taxon>Pygocentrus</taxon>
    </lineage>
</organism>
<keyword evidence="3 6" id="KW-1133">Transmembrane helix</keyword>
<dbReference type="Ensembl" id="ENSPNAT00000055377.1">
    <property type="protein sequence ID" value="ENSPNAP00000041460.1"/>
    <property type="gene ID" value="ENSPNAG00000037899.1"/>
</dbReference>
<dbReference type="GO" id="GO:0038166">
    <property type="term" value="P:angiotensin-activated signaling pathway"/>
    <property type="evidence" value="ECO:0007669"/>
    <property type="project" value="InterPro"/>
</dbReference>
<proteinExistence type="predicted"/>
<feature type="transmembrane region" description="Helical" evidence="6">
    <location>
        <begin position="148"/>
        <end position="173"/>
    </location>
</feature>
<dbReference type="InterPro" id="IPR009436">
    <property type="entry name" value="AGTRAP"/>
</dbReference>
<sequence length="261" mass="29197">RPPEQPSPHTRRPQNNPHHTRDAPPEQPSPHIGRPQAAFNRQTDRPTDVGKLSGCIRHTDRQIDRQTDRQTAEFSALLGSISPEWPQVFRRESEPRGQSHAVVTWSATAPLRWTCLTPTQPEVDTAEGQTAQDGDSSHKPQGHRVGALAADCLFLIGMTLTILTDIIHFGIYYPAIESLGASDTFRFSAGMAILSLILKPLSCFFVYQMYRERGGDYNINFGFPTVTRNRDAYQSIDQQDQSSAAKPFNQAEDQKPAVRAY</sequence>
<evidence type="ECO:0000256" key="4">
    <source>
        <dbReference type="ARBA" id="ARBA00023136"/>
    </source>
</evidence>
<feature type="region of interest" description="Disordered" evidence="5">
    <location>
        <begin position="239"/>
        <end position="261"/>
    </location>
</feature>
<feature type="transmembrane region" description="Helical" evidence="6">
    <location>
        <begin position="185"/>
        <end position="207"/>
    </location>
</feature>
<keyword evidence="8" id="KW-1185">Reference proteome</keyword>
<evidence type="ECO:0000256" key="2">
    <source>
        <dbReference type="ARBA" id="ARBA00022692"/>
    </source>
</evidence>
<dbReference type="GeneTree" id="ENSGT00390000017402"/>
<feature type="region of interest" description="Disordered" evidence="5">
    <location>
        <begin position="122"/>
        <end position="141"/>
    </location>
</feature>
<accession>A0AAR2IP47</accession>
<evidence type="ECO:0000256" key="5">
    <source>
        <dbReference type="SAM" id="MobiDB-lite"/>
    </source>
</evidence>
<evidence type="ECO:0000256" key="3">
    <source>
        <dbReference type="ARBA" id="ARBA00022989"/>
    </source>
</evidence>
<dbReference type="Pfam" id="PF06396">
    <property type="entry name" value="AGTRAP"/>
    <property type="match status" value="1"/>
</dbReference>